<name>A0A8J3Z1R5_9ACTN</name>
<comment type="subcellular location">
    <subcellularLocation>
        <location evidence="1">Endomembrane system</location>
        <topology evidence="1">Multi-pass membrane protein</topology>
    </subcellularLocation>
</comment>
<evidence type="ECO:0000256" key="4">
    <source>
        <dbReference type="ARBA" id="ARBA00023136"/>
    </source>
</evidence>
<feature type="transmembrane region" description="Helical" evidence="5">
    <location>
        <begin position="288"/>
        <end position="309"/>
    </location>
</feature>
<keyword evidence="2 5" id="KW-0812">Transmembrane</keyword>
<keyword evidence="4 5" id="KW-0472">Membrane</keyword>
<evidence type="ECO:0008006" key="8">
    <source>
        <dbReference type="Google" id="ProtNLM"/>
    </source>
</evidence>
<dbReference type="Pfam" id="PF01988">
    <property type="entry name" value="VIT1"/>
    <property type="match status" value="1"/>
</dbReference>
<evidence type="ECO:0000256" key="2">
    <source>
        <dbReference type="ARBA" id="ARBA00022692"/>
    </source>
</evidence>
<accession>A0A8J3Z1R5</accession>
<dbReference type="SUPFAM" id="SSF47240">
    <property type="entry name" value="Ferritin-like"/>
    <property type="match status" value="1"/>
</dbReference>
<dbReference type="GO" id="GO:0005384">
    <property type="term" value="F:manganese ion transmembrane transporter activity"/>
    <property type="evidence" value="ECO:0007669"/>
    <property type="project" value="InterPro"/>
</dbReference>
<feature type="transmembrane region" description="Helical" evidence="5">
    <location>
        <begin position="185"/>
        <end position="208"/>
    </location>
</feature>
<evidence type="ECO:0000256" key="1">
    <source>
        <dbReference type="ARBA" id="ARBA00004127"/>
    </source>
</evidence>
<feature type="transmembrane region" description="Helical" evidence="5">
    <location>
        <begin position="315"/>
        <end position="338"/>
    </location>
</feature>
<organism evidence="6 7">
    <name type="scientific">Virgisporangium aurantiacum</name>
    <dbReference type="NCBI Taxonomy" id="175570"/>
    <lineage>
        <taxon>Bacteria</taxon>
        <taxon>Bacillati</taxon>
        <taxon>Actinomycetota</taxon>
        <taxon>Actinomycetes</taxon>
        <taxon>Micromonosporales</taxon>
        <taxon>Micromonosporaceae</taxon>
        <taxon>Virgisporangium</taxon>
    </lineage>
</organism>
<evidence type="ECO:0000313" key="7">
    <source>
        <dbReference type="Proteomes" id="UP000612585"/>
    </source>
</evidence>
<gene>
    <name evidence="6" type="ORF">Vau01_022090</name>
</gene>
<reference evidence="6" key="1">
    <citation type="submission" date="2021-01" db="EMBL/GenBank/DDBJ databases">
        <title>Whole genome shotgun sequence of Virgisporangium aurantiacum NBRC 16421.</title>
        <authorList>
            <person name="Komaki H."/>
            <person name="Tamura T."/>
        </authorList>
    </citation>
    <scope>NUCLEOTIDE SEQUENCE</scope>
    <source>
        <strain evidence="6">NBRC 16421</strain>
    </source>
</reference>
<dbReference type="PANTHER" id="PTHR31851">
    <property type="entry name" value="FE(2+)/MN(2+) TRANSPORTER PCL1"/>
    <property type="match status" value="1"/>
</dbReference>
<protein>
    <recommendedName>
        <fullName evidence="8">TIGR00267 family protein</fullName>
    </recommendedName>
</protein>
<dbReference type="GO" id="GO:0030026">
    <property type="term" value="P:intracellular manganese ion homeostasis"/>
    <property type="evidence" value="ECO:0007669"/>
    <property type="project" value="InterPro"/>
</dbReference>
<feature type="transmembrane region" description="Helical" evidence="5">
    <location>
        <begin position="157"/>
        <end position="179"/>
    </location>
</feature>
<feature type="transmembrane region" description="Helical" evidence="5">
    <location>
        <begin position="350"/>
        <end position="371"/>
    </location>
</feature>
<comment type="caution">
    <text evidence="6">The sequence shown here is derived from an EMBL/GenBank/DDBJ whole genome shotgun (WGS) entry which is preliminary data.</text>
</comment>
<evidence type="ECO:0000256" key="3">
    <source>
        <dbReference type="ARBA" id="ARBA00022989"/>
    </source>
</evidence>
<dbReference type="InterPro" id="IPR008217">
    <property type="entry name" value="Ccc1_fam"/>
</dbReference>
<dbReference type="GO" id="GO:0012505">
    <property type="term" value="C:endomembrane system"/>
    <property type="evidence" value="ECO:0007669"/>
    <property type="project" value="UniProtKB-SubCell"/>
</dbReference>
<dbReference type="InterPro" id="IPR009078">
    <property type="entry name" value="Ferritin-like_SF"/>
</dbReference>
<evidence type="ECO:0000256" key="5">
    <source>
        <dbReference type="SAM" id="Phobius"/>
    </source>
</evidence>
<keyword evidence="7" id="KW-1185">Reference proteome</keyword>
<evidence type="ECO:0000313" key="6">
    <source>
        <dbReference type="EMBL" id="GIJ54693.1"/>
    </source>
</evidence>
<proteinExistence type="predicted"/>
<sequence>MVAVDQIRRWRDMLTAERDAAALYERLAAAETGERRAVLTRLAAVERRHAEHWAGKLREAGASVPARSPVSVRTRLLGRVARWWSVRAVLPLVERAERVDAGRYDNEPDAAAAMAAEERGHARTIAALIHGPGTDPRGRIARREHWHRGDRSGALRAAVFGVSDGLVSNAALVLGFAGSGSDRSVILLAGVAGLLAGAFSMAAGEYVSMSSQREMYERELAIEAQELDENPDEEREELVLLYRAKGLDRVQAQQLADRLMADRQVALDTLAREELGLDPDALGSPWSAAASSLFAFAAGALVVVVPYLFAAGTAALVTAIALFAAALIGVGAGIGALNGRSPLRSAARQLVVGGLAAAVTFGVGHAIGVTVT</sequence>
<keyword evidence="3 5" id="KW-1133">Transmembrane helix</keyword>
<dbReference type="Proteomes" id="UP000612585">
    <property type="component" value="Unassembled WGS sequence"/>
</dbReference>
<dbReference type="AlphaFoldDB" id="A0A8J3Z1R5"/>
<dbReference type="EMBL" id="BOPG01000012">
    <property type="protein sequence ID" value="GIJ54693.1"/>
    <property type="molecule type" value="Genomic_DNA"/>
</dbReference>